<evidence type="ECO:0000256" key="2">
    <source>
        <dbReference type="ARBA" id="ARBA00022771"/>
    </source>
</evidence>
<dbReference type="AlphaFoldDB" id="A0A834U0R8"/>
<sequence length="232" mass="26567">MAVQAHFYSENTGLPVYLQDWSGSQVFGIDNGLLFSSLPYPPQPQPQQHQSLGFECNQMASPSPSFSRNTFPSIPFSQALNDQLEIQRHEIDRMLLSQNEKLRHALQLQRKQQVAMLVNGLESKSMSLIRQKEDDLAEAKKKSIELEDWLRKAEIESEAWQRIAREKEAMVMSLTSKLEEVKERRVWDRQRAEDTESCSGPHLCSCYFCEALLEFCPVCKSAKEGCLEVLLA</sequence>
<dbReference type="PANTHER" id="PTHR42647:SF22">
    <property type="entry name" value="BOI-RELATED E3 UBIQUITIN-PROTEIN LIGASE 2-RELATED"/>
    <property type="match status" value="1"/>
</dbReference>
<dbReference type="Proteomes" id="UP000634136">
    <property type="component" value="Unassembled WGS sequence"/>
</dbReference>
<keyword evidence="2" id="KW-0863">Zinc-finger</keyword>
<keyword evidence="1" id="KW-0479">Metal-binding</keyword>
<dbReference type="GO" id="GO:0004842">
    <property type="term" value="F:ubiquitin-protein transferase activity"/>
    <property type="evidence" value="ECO:0007669"/>
    <property type="project" value="TreeGrafter"/>
</dbReference>
<evidence type="ECO:0000256" key="1">
    <source>
        <dbReference type="ARBA" id="ARBA00022723"/>
    </source>
</evidence>
<dbReference type="PIRSF" id="PIRSF036836">
    <property type="entry name" value="RNase_bind_SBP1"/>
    <property type="match status" value="1"/>
</dbReference>
<evidence type="ECO:0000256" key="4">
    <source>
        <dbReference type="SAM" id="Coils"/>
    </source>
</evidence>
<dbReference type="EMBL" id="JAAIUW010000005">
    <property type="protein sequence ID" value="KAF7829555.1"/>
    <property type="molecule type" value="Genomic_DNA"/>
</dbReference>
<gene>
    <name evidence="5" type="ORF">G2W53_011888</name>
</gene>
<protein>
    <submittedName>
        <fullName evidence="5">Putative BOI-related E3 ubiquitin-protein ligase 2</fullName>
    </submittedName>
</protein>
<evidence type="ECO:0000313" key="5">
    <source>
        <dbReference type="EMBL" id="KAF7829555.1"/>
    </source>
</evidence>
<keyword evidence="3" id="KW-0862">Zinc</keyword>
<keyword evidence="4" id="KW-0175">Coiled coil</keyword>
<keyword evidence="6" id="KW-1185">Reference proteome</keyword>
<accession>A0A834U0R8</accession>
<evidence type="ECO:0000256" key="3">
    <source>
        <dbReference type="ARBA" id="ARBA00022833"/>
    </source>
</evidence>
<proteinExistence type="predicted"/>
<evidence type="ECO:0000313" key="6">
    <source>
        <dbReference type="Proteomes" id="UP000634136"/>
    </source>
</evidence>
<dbReference type="PANTHER" id="PTHR42647">
    <property type="entry name" value="SBP (S-RIBONUCLEASE BINDING PROTEIN) FAMILY PROTEIN"/>
    <property type="match status" value="1"/>
</dbReference>
<comment type="caution">
    <text evidence="5">The sequence shown here is derived from an EMBL/GenBank/DDBJ whole genome shotgun (WGS) entry which is preliminary data.</text>
</comment>
<organism evidence="5 6">
    <name type="scientific">Senna tora</name>
    <dbReference type="NCBI Taxonomy" id="362788"/>
    <lineage>
        <taxon>Eukaryota</taxon>
        <taxon>Viridiplantae</taxon>
        <taxon>Streptophyta</taxon>
        <taxon>Embryophyta</taxon>
        <taxon>Tracheophyta</taxon>
        <taxon>Spermatophyta</taxon>
        <taxon>Magnoliopsida</taxon>
        <taxon>eudicotyledons</taxon>
        <taxon>Gunneridae</taxon>
        <taxon>Pentapetalae</taxon>
        <taxon>rosids</taxon>
        <taxon>fabids</taxon>
        <taxon>Fabales</taxon>
        <taxon>Fabaceae</taxon>
        <taxon>Caesalpinioideae</taxon>
        <taxon>Cassia clade</taxon>
        <taxon>Senna</taxon>
    </lineage>
</organism>
<dbReference type="OrthoDB" id="1711136at2759"/>
<reference evidence="5" key="1">
    <citation type="submission" date="2020-09" db="EMBL/GenBank/DDBJ databases">
        <title>Genome-Enabled Discovery of Anthraquinone Biosynthesis in Senna tora.</title>
        <authorList>
            <person name="Kang S.-H."/>
            <person name="Pandey R.P."/>
            <person name="Lee C.-M."/>
            <person name="Sim J.-S."/>
            <person name="Jeong J.-T."/>
            <person name="Choi B.-S."/>
            <person name="Jung M."/>
            <person name="Ginzburg D."/>
            <person name="Zhao K."/>
            <person name="Won S.Y."/>
            <person name="Oh T.-J."/>
            <person name="Yu Y."/>
            <person name="Kim N.-H."/>
            <person name="Lee O.R."/>
            <person name="Lee T.-H."/>
            <person name="Bashyal P."/>
            <person name="Kim T.-S."/>
            <person name="Lee W.-H."/>
            <person name="Kawkins C."/>
            <person name="Kim C.-K."/>
            <person name="Kim J.S."/>
            <person name="Ahn B.O."/>
            <person name="Rhee S.Y."/>
            <person name="Sohng J.K."/>
        </authorList>
    </citation>
    <scope>NUCLEOTIDE SEQUENCE</scope>
    <source>
        <tissue evidence="5">Leaf</tissue>
    </source>
</reference>
<feature type="coiled-coil region" evidence="4">
    <location>
        <begin position="136"/>
        <end position="184"/>
    </location>
</feature>
<dbReference type="GO" id="GO:0008270">
    <property type="term" value="F:zinc ion binding"/>
    <property type="evidence" value="ECO:0007669"/>
    <property type="project" value="UniProtKB-KW"/>
</dbReference>
<name>A0A834U0R8_9FABA</name>